<dbReference type="AlphaFoldDB" id="A0AAX3FN55"/>
<evidence type="ECO:0000313" key="2">
    <source>
        <dbReference type="EMBL" id="VEF71877.1"/>
    </source>
</evidence>
<dbReference type="Proteomes" id="UP000277437">
    <property type="component" value="Chromosome"/>
</dbReference>
<reference evidence="2 3" key="1">
    <citation type="submission" date="2018-12" db="EMBL/GenBank/DDBJ databases">
        <authorList>
            <consortium name="Pathogen Informatics"/>
        </authorList>
    </citation>
    <scope>NUCLEOTIDE SEQUENCE [LARGE SCALE GENOMIC DNA]</scope>
    <source>
        <strain evidence="2 3">NCTC7357</strain>
    </source>
</reference>
<feature type="region of interest" description="Disordered" evidence="1">
    <location>
        <begin position="1"/>
        <end position="65"/>
    </location>
</feature>
<dbReference type="EMBL" id="LR134334">
    <property type="protein sequence ID" value="VEF71877.1"/>
    <property type="molecule type" value="Genomic_DNA"/>
</dbReference>
<gene>
    <name evidence="2" type="ORF">NCTC7357_00110</name>
</gene>
<sequence length="65" mass="6863">MSIPIPPETPDPNIDHPTLPPILPPAEPQPVPEEEPPETTPPPKEDPPIDPAPVSVSGHSITPKS</sequence>
<accession>A0AAX3FN55</accession>
<organism evidence="2 3">
    <name type="scientific">Pseudomonas chlororaphis</name>
    <dbReference type="NCBI Taxonomy" id="587753"/>
    <lineage>
        <taxon>Bacteria</taxon>
        <taxon>Pseudomonadati</taxon>
        <taxon>Pseudomonadota</taxon>
        <taxon>Gammaproteobacteria</taxon>
        <taxon>Pseudomonadales</taxon>
        <taxon>Pseudomonadaceae</taxon>
        <taxon>Pseudomonas</taxon>
    </lineage>
</organism>
<feature type="compositionally biased region" description="Pro residues" evidence="1">
    <location>
        <begin position="18"/>
        <end position="31"/>
    </location>
</feature>
<evidence type="ECO:0000256" key="1">
    <source>
        <dbReference type="SAM" id="MobiDB-lite"/>
    </source>
</evidence>
<name>A0AAX3FN55_9PSED</name>
<proteinExistence type="predicted"/>
<protein>
    <submittedName>
        <fullName evidence="2">Uncharacterized protein</fullName>
    </submittedName>
</protein>
<feature type="compositionally biased region" description="Pro residues" evidence="1">
    <location>
        <begin position="1"/>
        <end position="10"/>
    </location>
</feature>
<dbReference type="RefSeq" id="WP_063430460.1">
    <property type="nucleotide sequence ID" value="NZ_CP054865.1"/>
</dbReference>
<evidence type="ECO:0000313" key="3">
    <source>
        <dbReference type="Proteomes" id="UP000277437"/>
    </source>
</evidence>